<dbReference type="EMBL" id="VDLU01000002">
    <property type="protein sequence ID" value="TNJ28443.1"/>
    <property type="molecule type" value="Genomic_DNA"/>
</dbReference>
<accession>A0A4Z1T3B4</accession>
<keyword evidence="3" id="KW-1185">Reference proteome</keyword>
<feature type="region of interest" description="Disordered" evidence="1">
    <location>
        <begin position="659"/>
        <end position="690"/>
    </location>
</feature>
<proteinExistence type="predicted"/>
<organism evidence="2 3">
    <name type="scientific">Giardia muris</name>
    <dbReference type="NCBI Taxonomy" id="5742"/>
    <lineage>
        <taxon>Eukaryota</taxon>
        <taxon>Metamonada</taxon>
        <taxon>Diplomonadida</taxon>
        <taxon>Hexamitidae</taxon>
        <taxon>Giardiinae</taxon>
        <taxon>Giardia</taxon>
    </lineage>
</organism>
<gene>
    <name evidence="2" type="ORF">GMRT_12575</name>
</gene>
<feature type="region of interest" description="Disordered" evidence="1">
    <location>
        <begin position="201"/>
        <end position="231"/>
    </location>
</feature>
<reference evidence="2 3" key="1">
    <citation type="submission" date="2019-05" db="EMBL/GenBank/DDBJ databases">
        <title>The compact genome of Giardia muris reveals important steps in the evolution of intestinal protozoan parasites.</title>
        <authorList>
            <person name="Xu F."/>
            <person name="Jimenez-Gonzalez A."/>
            <person name="Einarsson E."/>
            <person name="Astvaldsson A."/>
            <person name="Peirasmaki D."/>
            <person name="Eckmann L."/>
            <person name="Andersson J.O."/>
            <person name="Svard S.G."/>
            <person name="Jerlstrom-Hultqvist J."/>
        </authorList>
    </citation>
    <scope>NUCLEOTIDE SEQUENCE [LARGE SCALE GENOMIC DNA]</scope>
    <source>
        <strain evidence="2 3">Roberts-Thomson</strain>
    </source>
</reference>
<comment type="caution">
    <text evidence="2">The sequence shown here is derived from an EMBL/GenBank/DDBJ whole genome shotgun (WGS) entry which is preliminary data.</text>
</comment>
<dbReference type="AlphaFoldDB" id="A0A4Z1T3B4"/>
<evidence type="ECO:0000256" key="1">
    <source>
        <dbReference type="SAM" id="MobiDB-lite"/>
    </source>
</evidence>
<dbReference type="VEuPathDB" id="GiardiaDB:GMRT_12575"/>
<feature type="compositionally biased region" description="Basic and acidic residues" evidence="1">
    <location>
        <begin position="659"/>
        <end position="671"/>
    </location>
</feature>
<dbReference type="OrthoDB" id="10254559at2759"/>
<evidence type="ECO:0000313" key="3">
    <source>
        <dbReference type="Proteomes" id="UP000315496"/>
    </source>
</evidence>
<protein>
    <submittedName>
        <fullName evidence="2">Uncharacterized protein</fullName>
    </submittedName>
</protein>
<name>A0A4Z1T3B4_GIAMU</name>
<evidence type="ECO:0000313" key="2">
    <source>
        <dbReference type="EMBL" id="TNJ28443.1"/>
    </source>
</evidence>
<dbReference type="Proteomes" id="UP000315496">
    <property type="component" value="Chromosome 2"/>
</dbReference>
<sequence length="798" mass="88345">MQGGLPYAPPRFAKERGCRTLVISPGGVATRAGLASDAEPLSVHSFVAIRQSGEYGQHEYHFPLLYEEVMLHTLANGIPDFPIGDLAPAKRAHPRDSPLFDALDETVDDVTIEEADEGLVFGEGVTQLSPGVKYGVHALFCDGGHLNVDACDSLLQYLTLLERYIAYLFERVVRRYEAELTELAELTGAFVLNQAPVMAQPQPHPAEDLTGPARSDEEAGQVTTSRPKSKRRLVQVREDETIVADIDICTYQTDDELGQITTATSNLYGSNNRTFLPTRARIQLFHKRRRLNYLAAPYTKGDYLIALCLPDDVTQAEVSLWLDVIRRLGFGGMHFCTQSNLAYSLHLNPSVILLADNTTGKATIVDSASPSLHGAHIPLPWSGNVFLATVILSLISLHQTGSNDYPELTAFAGAIHNSLLFSLFTPELSLLYFQGLYVQVLERLTFPDKDLQGAYLEACTKLSQEQGEEAANSLAACLLRQLFLQCEFNLRLCLTKCSFSPLASGTSITTTSTSVGCNVTYPWRFLQIPGSRYVVQQKLRIQFGYLGVVLGALMVNGWLFQDKEIFPILFQRGTSSSSSLETVHVEDCYNLIRFASEKPLKPQAVVETHTLFQARNIFVDLHVESIDSLKTGLKTVCPPRQIPTFQDLFSRLLAFGKQDDRGRSEPRRDLSDESEDDPAEPTVKFDRADKTKKRSLVKATKGSVTPLHKNCMCTGYLAHLPGLIPFLATICGEDMPLESCDNPWIDENFRGPKAGTLEWLALAWSSLCDSGVEAFLSPEELNAMGLRSLMERSLFMCP</sequence>